<dbReference type="AlphaFoldDB" id="A0A6B8KMK4"/>
<dbReference type="Proteomes" id="UP000309061">
    <property type="component" value="Plasmid unnamed1"/>
</dbReference>
<organism evidence="1 2">
    <name type="scientific">Methylocystis heyeri</name>
    <dbReference type="NCBI Taxonomy" id="391905"/>
    <lineage>
        <taxon>Bacteria</taxon>
        <taxon>Pseudomonadati</taxon>
        <taxon>Pseudomonadota</taxon>
        <taxon>Alphaproteobacteria</taxon>
        <taxon>Hyphomicrobiales</taxon>
        <taxon>Methylocystaceae</taxon>
        <taxon>Methylocystis</taxon>
    </lineage>
</organism>
<geneLocation type="plasmid" evidence="1">
    <name>unnamed1</name>
</geneLocation>
<evidence type="ECO:0000313" key="2">
    <source>
        <dbReference type="Proteomes" id="UP000309061"/>
    </source>
</evidence>
<reference evidence="1 2" key="1">
    <citation type="submission" date="2019-11" db="EMBL/GenBank/DDBJ databases">
        <title>The genome sequence of Methylocystis heyeri.</title>
        <authorList>
            <person name="Oshkin I.Y."/>
            <person name="Miroshnikov K."/>
            <person name="Dedysh S.N."/>
        </authorList>
    </citation>
    <scope>NUCLEOTIDE SEQUENCE [LARGE SCALE GENOMIC DNA]</scope>
    <source>
        <strain evidence="1 2">H2</strain>
        <plasmid evidence="1 2">unnamed1</plasmid>
    </source>
</reference>
<dbReference type="OrthoDB" id="8451679at2"/>
<keyword evidence="1" id="KW-0614">Plasmid</keyword>
<keyword evidence="2" id="KW-1185">Reference proteome</keyword>
<evidence type="ECO:0000313" key="1">
    <source>
        <dbReference type="EMBL" id="QGM48300.1"/>
    </source>
</evidence>
<accession>A0A6B8KMK4</accession>
<gene>
    <name evidence="1" type="ORF">H2LOC_021185</name>
</gene>
<protein>
    <submittedName>
        <fullName evidence="1">Uncharacterized protein</fullName>
    </submittedName>
</protein>
<name>A0A6B8KMK4_9HYPH</name>
<dbReference type="EMBL" id="CP046053">
    <property type="protein sequence ID" value="QGM48300.1"/>
    <property type="molecule type" value="Genomic_DNA"/>
</dbReference>
<sequence length="218" mass="25243">MINRKIIEFPMRTDPPRRIWCGILQVLFPVIYGHRIAQPQRDSVGSEPFENPPEIVTEFSFSPEWRGAGRSIFCQPISKLADGDDRVLIVRHHWTRALMEEHQAGRLTIDCIEAQKVPWNPGSEVVFVDAIEQAEFAEFMELDAEELSDEYFTLEKYQVDPALRENRLFFMGVDYDEDDHCSILPVEASVGRDRVLKRTTFFDPGALDVGLFRIKRIK</sequence>
<dbReference type="RefSeq" id="WP_136498170.1">
    <property type="nucleotide sequence ID" value="NZ_CP046053.1"/>
</dbReference>
<dbReference type="KEGG" id="mhey:H2LOC_021185"/>
<proteinExistence type="predicted"/>